<gene>
    <name evidence="2" type="ORF">SAMN04487885_12816</name>
</gene>
<protein>
    <submittedName>
        <fullName evidence="2">EDD domain protein, DegV family</fullName>
    </submittedName>
</protein>
<dbReference type="OrthoDB" id="9780216at2"/>
<accession>A0A1I2PEV9</accession>
<dbReference type="Gene3D" id="3.40.50.10170">
    <property type="match status" value="1"/>
</dbReference>
<dbReference type="Pfam" id="PF02645">
    <property type="entry name" value="DegV"/>
    <property type="match status" value="1"/>
</dbReference>
<dbReference type="GO" id="GO:0008289">
    <property type="term" value="F:lipid binding"/>
    <property type="evidence" value="ECO:0007669"/>
    <property type="project" value="UniProtKB-KW"/>
</dbReference>
<dbReference type="Gene3D" id="3.30.1180.10">
    <property type="match status" value="1"/>
</dbReference>
<dbReference type="InterPro" id="IPR050270">
    <property type="entry name" value="DegV_domain_contain"/>
</dbReference>
<dbReference type="PROSITE" id="PS51482">
    <property type="entry name" value="DEGV"/>
    <property type="match status" value="1"/>
</dbReference>
<keyword evidence="3" id="KW-1185">Reference proteome</keyword>
<dbReference type="eggNOG" id="COG1307">
    <property type="taxonomic scope" value="Bacteria"/>
</dbReference>
<evidence type="ECO:0000313" key="2">
    <source>
        <dbReference type="EMBL" id="SFG13669.1"/>
    </source>
</evidence>
<dbReference type="SUPFAM" id="SSF82549">
    <property type="entry name" value="DAK1/DegV-like"/>
    <property type="match status" value="1"/>
</dbReference>
<dbReference type="InterPro" id="IPR043168">
    <property type="entry name" value="DegV_C"/>
</dbReference>
<sequence>MIRIVTDSAADITYEEAKKLNIEIAPLKISFKDKVYIQDIDLSFDEFYEKLKNADELPFTSQPSPNDFLNIFNDAKKCKDSVVYIGISSKLSGTLQSAHIAKETCEYDDIYLIDSFQAVVGLRILVEYAVKLRDEGKTALEIYEIISEARTRIDLWAMVDTLKYLYKGGRLSKGAAVVGSMIQIKPVITLKDGAIEVIDKARGLNGGIKSILNFMDNSTGIDPVMPVYYGYTYIGENCDKLKVKADEKYGLTDTKSYPIGGVIGTHIGPGAIVVAYIRK</sequence>
<proteinExistence type="predicted"/>
<dbReference type="STRING" id="1529.SAMN04487885_12816"/>
<organism evidence="2 3">
    <name type="scientific">Clostridium cadaveris</name>
    <dbReference type="NCBI Taxonomy" id="1529"/>
    <lineage>
        <taxon>Bacteria</taxon>
        <taxon>Bacillati</taxon>
        <taxon>Bacillota</taxon>
        <taxon>Clostridia</taxon>
        <taxon>Eubacteriales</taxon>
        <taxon>Clostridiaceae</taxon>
        <taxon>Clostridium</taxon>
    </lineage>
</organism>
<evidence type="ECO:0000313" key="3">
    <source>
        <dbReference type="Proteomes" id="UP000182135"/>
    </source>
</evidence>
<dbReference type="NCBIfam" id="TIGR00762">
    <property type="entry name" value="DegV"/>
    <property type="match status" value="1"/>
</dbReference>
<dbReference type="PANTHER" id="PTHR33434">
    <property type="entry name" value="DEGV DOMAIN-CONTAINING PROTEIN DR_1986-RELATED"/>
    <property type="match status" value="1"/>
</dbReference>
<dbReference type="RefSeq" id="WP_035771152.1">
    <property type="nucleotide sequence ID" value="NZ_BAAACD010000036.1"/>
</dbReference>
<dbReference type="Proteomes" id="UP000182135">
    <property type="component" value="Unassembled WGS sequence"/>
</dbReference>
<dbReference type="PANTHER" id="PTHR33434:SF2">
    <property type="entry name" value="FATTY ACID-BINDING PROTEIN TM_1468"/>
    <property type="match status" value="1"/>
</dbReference>
<dbReference type="AlphaFoldDB" id="A0A1I2PEV9"/>
<name>A0A1I2PEV9_9CLOT</name>
<keyword evidence="1" id="KW-0446">Lipid-binding</keyword>
<reference evidence="2 3" key="1">
    <citation type="submission" date="2016-10" db="EMBL/GenBank/DDBJ databases">
        <authorList>
            <person name="de Groot N.N."/>
        </authorList>
    </citation>
    <scope>NUCLEOTIDE SEQUENCE [LARGE SCALE GENOMIC DNA]</scope>
    <source>
        <strain evidence="2 3">NLAE-zl-G419</strain>
    </source>
</reference>
<evidence type="ECO:0000256" key="1">
    <source>
        <dbReference type="ARBA" id="ARBA00023121"/>
    </source>
</evidence>
<dbReference type="EMBL" id="FOOE01000028">
    <property type="protein sequence ID" value="SFG13669.1"/>
    <property type="molecule type" value="Genomic_DNA"/>
</dbReference>
<dbReference type="InterPro" id="IPR003797">
    <property type="entry name" value="DegV"/>
</dbReference>